<organism evidence="3 4">
    <name type="scientific">Methylomonas koyamae</name>
    <dbReference type="NCBI Taxonomy" id="702114"/>
    <lineage>
        <taxon>Bacteria</taxon>
        <taxon>Pseudomonadati</taxon>
        <taxon>Pseudomonadota</taxon>
        <taxon>Gammaproteobacteria</taxon>
        <taxon>Methylococcales</taxon>
        <taxon>Methylococcaceae</taxon>
        <taxon>Methylomonas</taxon>
    </lineage>
</organism>
<gene>
    <name evidence="3" type="ORF">A1507_06420</name>
</gene>
<reference evidence="3 4" key="1">
    <citation type="submission" date="2016-03" db="EMBL/GenBank/DDBJ databases">
        <authorList>
            <person name="Ploux O."/>
        </authorList>
    </citation>
    <scope>NUCLEOTIDE SEQUENCE [LARGE SCALE GENOMIC DNA]</scope>
    <source>
        <strain evidence="3 4">R-45378</strain>
    </source>
</reference>
<evidence type="ECO:0000313" key="4">
    <source>
        <dbReference type="Proteomes" id="UP000077857"/>
    </source>
</evidence>
<dbReference type="Proteomes" id="UP000077857">
    <property type="component" value="Unassembled WGS sequence"/>
</dbReference>
<evidence type="ECO:0000259" key="2">
    <source>
        <dbReference type="Pfam" id="PF01243"/>
    </source>
</evidence>
<keyword evidence="1" id="KW-0175">Coiled coil</keyword>
<dbReference type="Gene3D" id="2.30.110.10">
    <property type="entry name" value="Electron Transport, Fmn-binding Protein, Chain A"/>
    <property type="match status" value="1"/>
</dbReference>
<sequence length="209" mass="23443">MSRAFADLCFTDSVRAAQRRYGSREGNLGFETAADPRAELGETEQAFVTERDGFYQASVGETGWPYVQFRGGSAGFLKVLDPSTLAYADQRGNRQYISVGNLDADGRVALILMDYVARRRLKIWGVARIVELGTTDWPAALPAEAAVERAIVIDVKTYDWNCPKHITPRFTEAQIQPRLAGLQAEIERLQAENRRLRDALESVEDRYLP</sequence>
<evidence type="ECO:0000313" key="3">
    <source>
        <dbReference type="EMBL" id="OAI19791.1"/>
    </source>
</evidence>
<protein>
    <submittedName>
        <fullName evidence="3">Pyridoxamine 5-phosphate oxidase</fullName>
    </submittedName>
</protein>
<dbReference type="Pfam" id="PF01243">
    <property type="entry name" value="PNPOx_N"/>
    <property type="match status" value="1"/>
</dbReference>
<dbReference type="SUPFAM" id="SSF50475">
    <property type="entry name" value="FMN-binding split barrel"/>
    <property type="match status" value="1"/>
</dbReference>
<dbReference type="OrthoDB" id="9796486at2"/>
<comment type="caution">
    <text evidence="3">The sequence shown here is derived from an EMBL/GenBank/DDBJ whole genome shotgun (WGS) entry which is preliminary data.</text>
</comment>
<accession>A0A177NPJ1</accession>
<name>A0A177NPJ1_9GAMM</name>
<dbReference type="PANTHER" id="PTHR42815:SF2">
    <property type="entry name" value="FAD-BINDING, PUTATIVE (AFU_ORTHOLOGUE AFUA_6G07600)-RELATED"/>
    <property type="match status" value="1"/>
</dbReference>
<dbReference type="EMBL" id="LUUJ01000045">
    <property type="protein sequence ID" value="OAI19791.1"/>
    <property type="molecule type" value="Genomic_DNA"/>
</dbReference>
<evidence type="ECO:0000256" key="1">
    <source>
        <dbReference type="SAM" id="Coils"/>
    </source>
</evidence>
<proteinExistence type="predicted"/>
<feature type="domain" description="Pyridoxamine 5'-phosphate oxidase N-terminal" evidence="2">
    <location>
        <begin position="44"/>
        <end position="131"/>
    </location>
</feature>
<feature type="coiled-coil region" evidence="1">
    <location>
        <begin position="179"/>
        <end position="206"/>
    </location>
</feature>
<dbReference type="AlphaFoldDB" id="A0A177NPJ1"/>
<dbReference type="InterPro" id="IPR011576">
    <property type="entry name" value="Pyridox_Oxase_N"/>
</dbReference>
<dbReference type="RefSeq" id="WP_064039402.1">
    <property type="nucleotide sequence ID" value="NZ_LUUJ01000045.1"/>
</dbReference>
<dbReference type="PANTHER" id="PTHR42815">
    <property type="entry name" value="FAD-BINDING, PUTATIVE (AFU_ORTHOLOGUE AFUA_6G07600)-RELATED"/>
    <property type="match status" value="1"/>
</dbReference>
<dbReference type="InterPro" id="IPR012349">
    <property type="entry name" value="Split_barrel_FMN-bd"/>
</dbReference>